<proteinExistence type="predicted"/>
<dbReference type="Proteomes" id="UP000814140">
    <property type="component" value="Unassembled WGS sequence"/>
</dbReference>
<evidence type="ECO:0000313" key="1">
    <source>
        <dbReference type="EMBL" id="KAI0057438.1"/>
    </source>
</evidence>
<gene>
    <name evidence="1" type="ORF">BV25DRAFT_1428665</name>
</gene>
<evidence type="ECO:0000313" key="2">
    <source>
        <dbReference type="Proteomes" id="UP000814140"/>
    </source>
</evidence>
<reference evidence="1" key="1">
    <citation type="submission" date="2021-03" db="EMBL/GenBank/DDBJ databases">
        <authorList>
            <consortium name="DOE Joint Genome Institute"/>
            <person name="Ahrendt S."/>
            <person name="Looney B.P."/>
            <person name="Miyauchi S."/>
            <person name="Morin E."/>
            <person name="Drula E."/>
            <person name="Courty P.E."/>
            <person name="Chicoki N."/>
            <person name="Fauchery L."/>
            <person name="Kohler A."/>
            <person name="Kuo A."/>
            <person name="Labutti K."/>
            <person name="Pangilinan J."/>
            <person name="Lipzen A."/>
            <person name="Riley R."/>
            <person name="Andreopoulos W."/>
            <person name="He G."/>
            <person name="Johnson J."/>
            <person name="Barry K.W."/>
            <person name="Grigoriev I.V."/>
            <person name="Nagy L."/>
            <person name="Hibbett D."/>
            <person name="Henrissat B."/>
            <person name="Matheny P.B."/>
            <person name="Labbe J."/>
            <person name="Martin F."/>
        </authorList>
    </citation>
    <scope>NUCLEOTIDE SEQUENCE</scope>
    <source>
        <strain evidence="1">HHB10654</strain>
    </source>
</reference>
<organism evidence="1 2">
    <name type="scientific">Artomyces pyxidatus</name>
    <dbReference type="NCBI Taxonomy" id="48021"/>
    <lineage>
        <taxon>Eukaryota</taxon>
        <taxon>Fungi</taxon>
        <taxon>Dikarya</taxon>
        <taxon>Basidiomycota</taxon>
        <taxon>Agaricomycotina</taxon>
        <taxon>Agaricomycetes</taxon>
        <taxon>Russulales</taxon>
        <taxon>Auriscalpiaceae</taxon>
        <taxon>Artomyces</taxon>
    </lineage>
</organism>
<protein>
    <submittedName>
        <fullName evidence="1">Uncharacterized protein</fullName>
    </submittedName>
</protein>
<keyword evidence="2" id="KW-1185">Reference proteome</keyword>
<reference evidence="1" key="2">
    <citation type="journal article" date="2022" name="New Phytol.">
        <title>Evolutionary transition to the ectomycorrhizal habit in the genomes of a hyperdiverse lineage of mushroom-forming fungi.</title>
        <authorList>
            <person name="Looney B."/>
            <person name="Miyauchi S."/>
            <person name="Morin E."/>
            <person name="Drula E."/>
            <person name="Courty P.E."/>
            <person name="Kohler A."/>
            <person name="Kuo A."/>
            <person name="LaButti K."/>
            <person name="Pangilinan J."/>
            <person name="Lipzen A."/>
            <person name="Riley R."/>
            <person name="Andreopoulos W."/>
            <person name="He G."/>
            <person name="Johnson J."/>
            <person name="Nolan M."/>
            <person name="Tritt A."/>
            <person name="Barry K.W."/>
            <person name="Grigoriev I.V."/>
            <person name="Nagy L.G."/>
            <person name="Hibbett D."/>
            <person name="Henrissat B."/>
            <person name="Matheny P.B."/>
            <person name="Labbe J."/>
            <person name="Martin F.M."/>
        </authorList>
    </citation>
    <scope>NUCLEOTIDE SEQUENCE</scope>
    <source>
        <strain evidence="1">HHB10654</strain>
    </source>
</reference>
<name>A0ACB8SMD8_9AGAM</name>
<dbReference type="EMBL" id="MU277247">
    <property type="protein sequence ID" value="KAI0057438.1"/>
    <property type="molecule type" value="Genomic_DNA"/>
</dbReference>
<accession>A0ACB8SMD8</accession>
<sequence length="207" mass="24212">MPLILRVDELTGMWNSNNSLSQDYHYRDVEGTSPPSKELVLANVRRVPAFNIDKHIKVFEGTLTGYGNEPLTVLCKISCDESMEGKKTLAKERWAYNRLHDLQGLSVPHFYGHYVHDDSDTECIVFEYIGEPVTDFRDMDRAFRIRILDTFRAIHDRGVEVDHFYPSNVRINQGHHQLFRRQLFWRAGLCVVHRGNDTQHLETRFVH</sequence>
<comment type="caution">
    <text evidence="1">The sequence shown here is derived from an EMBL/GenBank/DDBJ whole genome shotgun (WGS) entry which is preliminary data.</text>
</comment>